<dbReference type="EMBL" id="BSNS01000001">
    <property type="protein sequence ID" value="GLQ52787.1"/>
    <property type="molecule type" value="Genomic_DNA"/>
</dbReference>
<gene>
    <name evidence="2" type="ORF">GCM10010862_00450</name>
</gene>
<organism evidence="2 3">
    <name type="scientific">Devosia nitrariae</name>
    <dbReference type="NCBI Taxonomy" id="2071872"/>
    <lineage>
        <taxon>Bacteria</taxon>
        <taxon>Pseudomonadati</taxon>
        <taxon>Pseudomonadota</taxon>
        <taxon>Alphaproteobacteria</taxon>
        <taxon>Hyphomicrobiales</taxon>
        <taxon>Devosiaceae</taxon>
        <taxon>Devosia</taxon>
    </lineage>
</organism>
<evidence type="ECO:0000256" key="1">
    <source>
        <dbReference type="SAM" id="Phobius"/>
    </source>
</evidence>
<feature type="transmembrane region" description="Helical" evidence="1">
    <location>
        <begin position="129"/>
        <end position="146"/>
    </location>
</feature>
<feature type="transmembrane region" description="Helical" evidence="1">
    <location>
        <begin position="63"/>
        <end position="83"/>
    </location>
</feature>
<dbReference type="RefSeq" id="WP_284338259.1">
    <property type="nucleotide sequence ID" value="NZ_BSNS01000001.1"/>
</dbReference>
<feature type="transmembrane region" description="Helical" evidence="1">
    <location>
        <begin position="158"/>
        <end position="178"/>
    </location>
</feature>
<reference evidence="3" key="1">
    <citation type="journal article" date="2019" name="Int. J. Syst. Evol. Microbiol.">
        <title>The Global Catalogue of Microorganisms (GCM) 10K type strain sequencing project: providing services to taxonomists for standard genome sequencing and annotation.</title>
        <authorList>
            <consortium name="The Broad Institute Genomics Platform"/>
            <consortium name="The Broad Institute Genome Sequencing Center for Infectious Disease"/>
            <person name="Wu L."/>
            <person name="Ma J."/>
        </authorList>
    </citation>
    <scope>NUCLEOTIDE SEQUENCE [LARGE SCALE GENOMIC DNA]</scope>
    <source>
        <strain evidence="3">NBRC 112416</strain>
    </source>
</reference>
<sequence>MLDFFGFWLLVLAVAVTYGVTLFHLDVRPTTRVALLAISGAWIGLQVALAATGAFGRDFALDLPVIGIMVAFPLLAAGASALVSPGARRALLGIPLATILALNILRVFGAFFLLLAAAQAMAGPFPFSAGWGDVITGVAAAGLLLVPRLAAAPFAIAAWNVFGALDLLLAVALGTLSFNGYAFQLIHAGPGSDAIQTLPWSLIPTVLVPLYLILHAVVFARLRSGIRAGARARA</sequence>
<feature type="transmembrane region" description="Helical" evidence="1">
    <location>
        <begin position="6"/>
        <end position="25"/>
    </location>
</feature>
<comment type="caution">
    <text evidence="2">The sequence shown here is derived from an EMBL/GenBank/DDBJ whole genome shotgun (WGS) entry which is preliminary data.</text>
</comment>
<evidence type="ECO:0000313" key="3">
    <source>
        <dbReference type="Proteomes" id="UP001156691"/>
    </source>
</evidence>
<keyword evidence="1" id="KW-1133">Transmembrane helix</keyword>
<feature type="transmembrane region" description="Helical" evidence="1">
    <location>
        <begin position="32"/>
        <end position="51"/>
    </location>
</feature>
<protein>
    <submittedName>
        <fullName evidence="2">Uncharacterized protein</fullName>
    </submittedName>
</protein>
<proteinExistence type="predicted"/>
<feature type="transmembrane region" description="Helical" evidence="1">
    <location>
        <begin position="90"/>
        <end position="117"/>
    </location>
</feature>
<keyword evidence="3" id="KW-1185">Reference proteome</keyword>
<keyword evidence="1" id="KW-0812">Transmembrane</keyword>
<keyword evidence="1" id="KW-0472">Membrane</keyword>
<dbReference type="Proteomes" id="UP001156691">
    <property type="component" value="Unassembled WGS sequence"/>
</dbReference>
<accession>A0ABQ5VYA6</accession>
<evidence type="ECO:0000313" key="2">
    <source>
        <dbReference type="EMBL" id="GLQ52787.1"/>
    </source>
</evidence>
<feature type="transmembrane region" description="Helical" evidence="1">
    <location>
        <begin position="198"/>
        <end position="222"/>
    </location>
</feature>
<name>A0ABQ5VYA6_9HYPH</name>